<dbReference type="InterPro" id="IPR009955">
    <property type="entry name" value="LEAP-2"/>
</dbReference>
<gene>
    <name evidence="12" type="primary">LEAP2</name>
</gene>
<keyword evidence="7" id="KW-0165">Cleavage on pair of basic residues</keyword>
<dbReference type="RefSeq" id="XP_025059868.1">
    <property type="nucleotide sequence ID" value="XM_025204083.1"/>
</dbReference>
<dbReference type="PANTHER" id="PTHR21007">
    <property type="entry name" value="LIVER EXPRESSED ANTIMICROBIAL PEPTIDE 2"/>
    <property type="match status" value="1"/>
</dbReference>
<dbReference type="GeneID" id="102371130"/>
<protein>
    <recommendedName>
        <fullName evidence="4">Liver-expressed antimicrobial peptide 2</fullName>
    </recommendedName>
</protein>
<dbReference type="GO" id="GO:0061844">
    <property type="term" value="P:antimicrobial humoral immune response mediated by antimicrobial peptide"/>
    <property type="evidence" value="ECO:0007669"/>
    <property type="project" value="TreeGrafter"/>
</dbReference>
<evidence type="ECO:0000256" key="4">
    <source>
        <dbReference type="ARBA" id="ARBA00020494"/>
    </source>
</evidence>
<dbReference type="Proteomes" id="UP000189705">
    <property type="component" value="Unplaced"/>
</dbReference>
<keyword evidence="8" id="KW-0732">Signal</keyword>
<evidence type="ECO:0000256" key="9">
    <source>
        <dbReference type="ARBA" id="ARBA00023022"/>
    </source>
</evidence>
<dbReference type="KEGG" id="asn:102371130"/>
<keyword evidence="6" id="KW-0929">Antimicrobial</keyword>
<evidence type="ECO:0000256" key="3">
    <source>
        <dbReference type="ARBA" id="ARBA00008047"/>
    </source>
</evidence>
<dbReference type="InParanoid" id="A0A3Q0GNV8"/>
<comment type="function">
    <text evidence="1">Has an antimicrobial activity.</text>
</comment>
<accession>A0A3Q0GNV8</accession>
<organism evidence="11 12">
    <name type="scientific">Alligator sinensis</name>
    <name type="common">Chinese alligator</name>
    <dbReference type="NCBI Taxonomy" id="38654"/>
    <lineage>
        <taxon>Eukaryota</taxon>
        <taxon>Metazoa</taxon>
        <taxon>Chordata</taxon>
        <taxon>Craniata</taxon>
        <taxon>Vertebrata</taxon>
        <taxon>Euteleostomi</taxon>
        <taxon>Archelosauria</taxon>
        <taxon>Archosauria</taxon>
        <taxon>Crocodylia</taxon>
        <taxon>Alligatoridae</taxon>
        <taxon>Alligatorinae</taxon>
        <taxon>Alligator</taxon>
    </lineage>
</organism>
<dbReference type="STRING" id="38654.A0A3Q0GNV8"/>
<dbReference type="Gene3D" id="4.10.40.50">
    <property type="match status" value="1"/>
</dbReference>
<evidence type="ECO:0000256" key="6">
    <source>
        <dbReference type="ARBA" id="ARBA00022529"/>
    </source>
</evidence>
<dbReference type="PANTHER" id="PTHR21007:SF1">
    <property type="entry name" value="LIVER-EXPRESSED ANTIMICROBIAL PEPTIDE 2"/>
    <property type="match status" value="1"/>
</dbReference>
<evidence type="ECO:0000256" key="10">
    <source>
        <dbReference type="ARBA" id="ARBA00023157"/>
    </source>
</evidence>
<dbReference type="CTD" id="116842"/>
<evidence type="ECO:0000313" key="12">
    <source>
        <dbReference type="RefSeq" id="XP_025059868.1"/>
    </source>
</evidence>
<evidence type="ECO:0000256" key="2">
    <source>
        <dbReference type="ARBA" id="ARBA00004613"/>
    </source>
</evidence>
<comment type="similarity">
    <text evidence="3">Belongs to the LEAP2 family.</text>
</comment>
<dbReference type="AlphaFoldDB" id="A0A3Q0GNV8"/>
<keyword evidence="11" id="KW-1185">Reference proteome</keyword>
<comment type="subcellular location">
    <subcellularLocation>
        <location evidence="2">Secreted</location>
    </subcellularLocation>
</comment>
<evidence type="ECO:0000313" key="11">
    <source>
        <dbReference type="Proteomes" id="UP000189705"/>
    </source>
</evidence>
<evidence type="ECO:0000256" key="8">
    <source>
        <dbReference type="ARBA" id="ARBA00022729"/>
    </source>
</evidence>
<dbReference type="Pfam" id="PF07359">
    <property type="entry name" value="LEAP-2"/>
    <property type="match status" value="1"/>
</dbReference>
<keyword evidence="5" id="KW-0964">Secreted</keyword>
<evidence type="ECO:0000256" key="1">
    <source>
        <dbReference type="ARBA" id="ARBA00002585"/>
    </source>
</evidence>
<name>A0A3Q0GNV8_ALLSI</name>
<keyword evidence="10" id="KW-1015">Disulfide bond</keyword>
<evidence type="ECO:0000256" key="5">
    <source>
        <dbReference type="ARBA" id="ARBA00022525"/>
    </source>
</evidence>
<keyword evidence="9" id="KW-0044">Antibiotic</keyword>
<dbReference type="GO" id="GO:0042742">
    <property type="term" value="P:defense response to bacterium"/>
    <property type="evidence" value="ECO:0007669"/>
    <property type="project" value="UniProtKB-KW"/>
</dbReference>
<sequence length="116" mass="13139">MVVTAASRSLFQTLECKQGAVRLGGRVDHVTQWPEDPKLHPHPKHWSLAAALCSEQLIHCASLHQPNSQPKRQRRMTPFWRGVSSLRPIGASCRDDIECVTMLCRKSHCSLRTSRE</sequence>
<proteinExistence type="inferred from homology"/>
<reference evidence="12" key="1">
    <citation type="submission" date="2025-08" db="UniProtKB">
        <authorList>
            <consortium name="RefSeq"/>
        </authorList>
    </citation>
    <scope>IDENTIFICATION</scope>
</reference>
<dbReference type="GO" id="GO:0005576">
    <property type="term" value="C:extracellular region"/>
    <property type="evidence" value="ECO:0007669"/>
    <property type="project" value="UniProtKB-SubCell"/>
</dbReference>
<evidence type="ECO:0000256" key="7">
    <source>
        <dbReference type="ARBA" id="ARBA00022685"/>
    </source>
</evidence>